<dbReference type="GO" id="GO:0042783">
    <property type="term" value="P:symbiont-mediated evasion of host immune response"/>
    <property type="evidence" value="ECO:0007669"/>
    <property type="project" value="InterPro"/>
</dbReference>
<evidence type="ECO:0000256" key="7">
    <source>
        <dbReference type="SAM" id="SignalP"/>
    </source>
</evidence>
<keyword evidence="2" id="KW-1003">Cell membrane</keyword>
<dbReference type="AlphaFoldDB" id="M4TBU1"/>
<evidence type="ECO:0000259" key="8">
    <source>
        <dbReference type="Pfam" id="PF00913"/>
    </source>
</evidence>
<evidence type="ECO:0000256" key="6">
    <source>
        <dbReference type="ARBA" id="ARBA00023288"/>
    </source>
</evidence>
<keyword evidence="4" id="KW-0472">Membrane</keyword>
<evidence type="ECO:0000256" key="2">
    <source>
        <dbReference type="ARBA" id="ARBA00022475"/>
    </source>
</evidence>
<dbReference type="InterPro" id="IPR001812">
    <property type="entry name" value="Trypano_VSG_A_N_dom"/>
</dbReference>
<dbReference type="GO" id="GO:0098552">
    <property type="term" value="C:side of membrane"/>
    <property type="evidence" value="ECO:0007669"/>
    <property type="project" value="UniProtKB-KW"/>
</dbReference>
<feature type="signal peptide" evidence="7">
    <location>
        <begin position="1"/>
        <end position="16"/>
    </location>
</feature>
<name>M4TBU1_9TRYP</name>
<keyword evidence="3" id="KW-0336">GPI-anchor</keyword>
<evidence type="ECO:0000256" key="5">
    <source>
        <dbReference type="ARBA" id="ARBA00023180"/>
    </source>
</evidence>
<dbReference type="GO" id="GO:0005886">
    <property type="term" value="C:plasma membrane"/>
    <property type="evidence" value="ECO:0007669"/>
    <property type="project" value="UniProtKB-SubCell"/>
</dbReference>
<keyword evidence="6" id="KW-0449">Lipoprotein</keyword>
<evidence type="ECO:0000256" key="4">
    <source>
        <dbReference type="ARBA" id="ARBA00023136"/>
    </source>
</evidence>
<dbReference type="Pfam" id="PF00913">
    <property type="entry name" value="Trypan_glycop"/>
    <property type="match status" value="1"/>
</dbReference>
<evidence type="ECO:0000256" key="1">
    <source>
        <dbReference type="ARBA" id="ARBA00004609"/>
    </source>
</evidence>
<keyword evidence="5" id="KW-0325">Glycoprotein</keyword>
<dbReference type="VEuPathDB" id="TriTrypDB:Tb427_000588800"/>
<feature type="chain" id="PRO_5004058661" evidence="7">
    <location>
        <begin position="17"/>
        <end position="375"/>
    </location>
</feature>
<dbReference type="SUPFAM" id="SSF58087">
    <property type="entry name" value="Variant surface glycoprotein (N-terminal domain)"/>
    <property type="match status" value="1"/>
</dbReference>
<protein>
    <submittedName>
        <fullName evidence="9">Variant surface glycoprotein 1524</fullName>
    </submittedName>
</protein>
<dbReference type="Gene3D" id="3.90.150.10">
    <property type="entry name" value="Variant Surface Glycoprotein, subunit A domain 1"/>
    <property type="match status" value="1"/>
</dbReference>
<evidence type="ECO:0000313" key="9">
    <source>
        <dbReference type="EMBL" id="AGH60450.1"/>
    </source>
</evidence>
<evidence type="ECO:0000256" key="3">
    <source>
        <dbReference type="ARBA" id="ARBA00022622"/>
    </source>
</evidence>
<reference evidence="9" key="2">
    <citation type="journal article" date="2014" name="Mol. Biochem. Parasitol.">
        <title>Capturing the variant surface glycoprotein repertoire (the VSGnome) of Trypanosoma brucei Lister 427.</title>
        <authorList>
            <person name="Cross G.A."/>
            <person name="Kim H.S."/>
            <person name="Wickstead B."/>
        </authorList>
    </citation>
    <scope>NUCLEOTIDE SEQUENCE</scope>
    <source>
        <strain evidence="9">Lister 427</strain>
    </source>
</reference>
<reference evidence="9" key="1">
    <citation type="submission" date="2013-02" db="EMBL/GenBank/DDBJ databases">
        <authorList>
            <person name="Cross G.A.M."/>
            <person name="Kim H.-S."/>
            <person name="Wickstead B."/>
        </authorList>
    </citation>
    <scope>NUCLEOTIDE SEQUENCE</scope>
    <source>
        <strain evidence="9">Lister 427</strain>
    </source>
</reference>
<dbReference type="EMBL" id="KC613019">
    <property type="protein sequence ID" value="AGH60450.1"/>
    <property type="molecule type" value="Genomic_DNA"/>
</dbReference>
<dbReference type="Gene3D" id="1.10.470.10">
    <property type="entry name" value="Variant Surface Glycoprotein, subunit A, domain 2"/>
    <property type="match status" value="1"/>
</dbReference>
<feature type="domain" description="Trypanosome variant surface glycoprotein A-type N-terminal" evidence="8">
    <location>
        <begin position="31"/>
        <end position="361"/>
    </location>
</feature>
<accession>M4TBU1</accession>
<comment type="subcellular location">
    <subcellularLocation>
        <location evidence="1">Cell membrane</location>
        <topology evidence="1">Lipid-anchor</topology>
        <topology evidence="1">GPI-anchor</topology>
    </subcellularLocation>
</comment>
<keyword evidence="7" id="KW-0732">Signal</keyword>
<organism evidence="9">
    <name type="scientific">Trypanosoma brucei</name>
    <dbReference type="NCBI Taxonomy" id="5691"/>
    <lineage>
        <taxon>Eukaryota</taxon>
        <taxon>Discoba</taxon>
        <taxon>Euglenozoa</taxon>
        <taxon>Kinetoplastea</taxon>
        <taxon>Metakinetoplastina</taxon>
        <taxon>Trypanosomatida</taxon>
        <taxon>Trypanosomatidae</taxon>
        <taxon>Trypanosoma</taxon>
    </lineage>
</organism>
<sequence>MNPAAHFTALLIIVSAAEIVAPTPHLHDTTKQLNDACNVSDHLRQLDQAIRSRVVSQTTEIEKATQTAARLRAAIAAGDNQQRRLLGPVLIHVVKQIDEATALLTANIASAIEGAAAASELAGVLSVVREVAELKIEDVTYALAGTFLSASGKQLIAEVPTATDATCDKTTFDGRTAEDRTAAFSQTITLDLYQLTDTAASGTSTVGPRICGDNDGADPLCSNSAALNTGTQLGIKGGKLPTLCKAAYTRPTSSPNTDYASTTAKTTGAIPTKNYYDSVLKKLKTGEEAARKLSFKAPTITDDTATATDDFQAAIMQLQLNIADQQQKSKHQDNIDKIIQKDYGKADGKYQAKVWETVQNKANNKVYQATKLQRS</sequence>
<proteinExistence type="predicted"/>